<dbReference type="EMBL" id="GBXI01000073">
    <property type="protein sequence ID" value="JAD14219.1"/>
    <property type="molecule type" value="Transcribed_RNA"/>
</dbReference>
<dbReference type="AlphaFoldDB" id="A0A0A1XSD0"/>
<keyword evidence="2" id="KW-0472">Membrane</keyword>
<keyword evidence="2" id="KW-0812">Transmembrane</keyword>
<reference evidence="3" key="1">
    <citation type="submission" date="2014-11" db="EMBL/GenBank/DDBJ databases">
        <authorList>
            <person name="Geib S."/>
        </authorList>
    </citation>
    <scope>NUCLEOTIDE SEQUENCE</scope>
</reference>
<proteinExistence type="predicted"/>
<dbReference type="InterPro" id="IPR006652">
    <property type="entry name" value="Kelch_1"/>
</dbReference>
<feature type="transmembrane region" description="Helical" evidence="2">
    <location>
        <begin position="105"/>
        <end position="131"/>
    </location>
</feature>
<protein>
    <submittedName>
        <fullName evidence="3">Kelch-like protein 22</fullName>
    </submittedName>
</protein>
<dbReference type="SUPFAM" id="SSF117281">
    <property type="entry name" value="Kelch motif"/>
    <property type="match status" value="1"/>
</dbReference>
<organism evidence="3">
    <name type="scientific">Zeugodacus cucurbitae</name>
    <name type="common">Melon fruit fly</name>
    <name type="synonym">Bactrocera cucurbitae</name>
    <dbReference type="NCBI Taxonomy" id="28588"/>
    <lineage>
        <taxon>Eukaryota</taxon>
        <taxon>Metazoa</taxon>
        <taxon>Ecdysozoa</taxon>
        <taxon>Arthropoda</taxon>
        <taxon>Hexapoda</taxon>
        <taxon>Insecta</taxon>
        <taxon>Pterygota</taxon>
        <taxon>Neoptera</taxon>
        <taxon>Endopterygota</taxon>
        <taxon>Diptera</taxon>
        <taxon>Brachycera</taxon>
        <taxon>Muscomorpha</taxon>
        <taxon>Tephritoidea</taxon>
        <taxon>Tephritidae</taxon>
        <taxon>Zeugodacus</taxon>
        <taxon>Zeugodacus</taxon>
    </lineage>
</organism>
<gene>
    <name evidence="3" type="primary">KLHL22</name>
    <name evidence="3" type="ORF">g.44029</name>
</gene>
<reference evidence="3" key="2">
    <citation type="journal article" date="2015" name="Gigascience">
        <title>Reconstructing a comprehensive transcriptome assembly of a white-pupal translocated strain of the pest fruit fly Bactrocera cucurbitae.</title>
        <authorList>
            <person name="Sim S.B."/>
            <person name="Calla B."/>
            <person name="Hall B."/>
            <person name="DeRego T."/>
            <person name="Geib S.M."/>
        </authorList>
    </citation>
    <scope>NUCLEOTIDE SEQUENCE</scope>
</reference>
<dbReference type="Gene3D" id="2.120.10.80">
    <property type="entry name" value="Kelch-type beta propeller"/>
    <property type="match status" value="1"/>
</dbReference>
<sequence length="141" mass="16030">MFWLQLVAMVSRNFPQYRVNSEGNTFKLHSLRVLLRYKTSNGWKFVAPLLKARYDAGAVAFNGKIYIMGGNWYNGYLKSVECYNTDSNSWSKCADMRYNHVKPALYTMVTSMFLALIMVPPTGVLLNVTILSGTHGLRFAV</sequence>
<evidence type="ECO:0000313" key="3">
    <source>
        <dbReference type="EMBL" id="JAD14219.1"/>
    </source>
</evidence>
<dbReference type="InterPro" id="IPR015915">
    <property type="entry name" value="Kelch-typ_b-propeller"/>
</dbReference>
<evidence type="ECO:0000256" key="2">
    <source>
        <dbReference type="SAM" id="Phobius"/>
    </source>
</evidence>
<accession>A0A0A1XSD0</accession>
<dbReference type="InterPro" id="IPR052392">
    <property type="entry name" value="Kelch-BTB_domain-containing"/>
</dbReference>
<dbReference type="SMART" id="SM00612">
    <property type="entry name" value="Kelch"/>
    <property type="match status" value="2"/>
</dbReference>
<dbReference type="PANTHER" id="PTHR46375">
    <property type="entry name" value="KELCH REPEAT AND BTB DOMAIN-CONTAINING PROTEIN 13-RELATED"/>
    <property type="match status" value="1"/>
</dbReference>
<dbReference type="PANTHER" id="PTHR46375:SF3">
    <property type="entry name" value="KELCH REPEAT AND BTB DOMAIN-CONTAINING PROTEIN 13"/>
    <property type="match status" value="1"/>
</dbReference>
<keyword evidence="1" id="KW-0880">Kelch repeat</keyword>
<name>A0A0A1XSD0_ZEUCU</name>
<keyword evidence="2" id="KW-1133">Transmembrane helix</keyword>
<dbReference type="Pfam" id="PF01344">
    <property type="entry name" value="Kelch_1"/>
    <property type="match status" value="1"/>
</dbReference>
<evidence type="ECO:0000256" key="1">
    <source>
        <dbReference type="ARBA" id="ARBA00022441"/>
    </source>
</evidence>